<evidence type="ECO:0000313" key="1">
    <source>
        <dbReference type="EMBL" id="KAI3815717.1"/>
    </source>
</evidence>
<sequence length="519" mass="59177">MEEQKLERAREAVSIQSLKGRQGGPSSGPNASVMAMSVRSVEKKEVVKDNSHSIEYGIPSVEEVKKVDWRARFAEIDARMLEESKSNVVSSRSRRAEEDENPPVVEEEEPVDERVVEEKHAEKAEEKKKGVEMKSPEIDLSLPLNHALADLGASINLMPYSIYKQLDLGEPQPTRMSISLADRLVKYPRGIVENLLVKVGKFFFPMDFIILQMEVDDKIPLILGCPFLRTTKVMIDVFDGKLTLRVGDESITFDAMKSVKDVGEHSHSVCMLDAFIGEFRDSNLVEDVIDGDGGGMIDDLPDWLAEFERNLIWFAFLGADIDNCKDHNDPAERLKATPLVMSHIKPLTCTYMHAEGIEADSSPKSRPPLKNRYPLPRIDDLFDQLQGARYFSKIDLRSGYHQLKLQEEDVPKTTFRTRYGHYELLVMSFGLTNAPAASMDLINRVCKPFLDKFVIVFIDDILIYSQSKEEHAKHLRIILETLRKERLYASFPNVNFGKKRSTISWARYKRRKSIQHSQK</sequence>
<protein>
    <submittedName>
        <fullName evidence="1">Uncharacterized protein</fullName>
    </submittedName>
</protein>
<keyword evidence="2" id="KW-1185">Reference proteome</keyword>
<dbReference type="Proteomes" id="UP001056120">
    <property type="component" value="Linkage Group LG05"/>
</dbReference>
<gene>
    <name evidence="1" type="ORF">L1987_15396</name>
</gene>
<comment type="caution">
    <text evidence="1">The sequence shown here is derived from an EMBL/GenBank/DDBJ whole genome shotgun (WGS) entry which is preliminary data.</text>
</comment>
<accession>A0ACB9J6H9</accession>
<evidence type="ECO:0000313" key="2">
    <source>
        <dbReference type="Proteomes" id="UP001056120"/>
    </source>
</evidence>
<reference evidence="2" key="1">
    <citation type="journal article" date="2022" name="Mol. Ecol. Resour.">
        <title>The genomes of chicory, endive, great burdock and yacon provide insights into Asteraceae palaeo-polyploidization history and plant inulin production.</title>
        <authorList>
            <person name="Fan W."/>
            <person name="Wang S."/>
            <person name="Wang H."/>
            <person name="Wang A."/>
            <person name="Jiang F."/>
            <person name="Liu H."/>
            <person name="Zhao H."/>
            <person name="Xu D."/>
            <person name="Zhang Y."/>
        </authorList>
    </citation>
    <scope>NUCLEOTIDE SEQUENCE [LARGE SCALE GENOMIC DNA]</scope>
    <source>
        <strain evidence="2">cv. Yunnan</strain>
    </source>
</reference>
<dbReference type="EMBL" id="CM042022">
    <property type="protein sequence ID" value="KAI3815717.1"/>
    <property type="molecule type" value="Genomic_DNA"/>
</dbReference>
<reference evidence="1 2" key="2">
    <citation type="journal article" date="2022" name="Mol. Ecol. Resour.">
        <title>The genomes of chicory, endive, great burdock and yacon provide insights into Asteraceae paleo-polyploidization history and plant inulin production.</title>
        <authorList>
            <person name="Fan W."/>
            <person name="Wang S."/>
            <person name="Wang H."/>
            <person name="Wang A."/>
            <person name="Jiang F."/>
            <person name="Liu H."/>
            <person name="Zhao H."/>
            <person name="Xu D."/>
            <person name="Zhang Y."/>
        </authorList>
    </citation>
    <scope>NUCLEOTIDE SEQUENCE [LARGE SCALE GENOMIC DNA]</scope>
    <source>
        <strain evidence="2">cv. Yunnan</strain>
        <tissue evidence="1">Leaves</tissue>
    </source>
</reference>
<organism evidence="1 2">
    <name type="scientific">Smallanthus sonchifolius</name>
    <dbReference type="NCBI Taxonomy" id="185202"/>
    <lineage>
        <taxon>Eukaryota</taxon>
        <taxon>Viridiplantae</taxon>
        <taxon>Streptophyta</taxon>
        <taxon>Embryophyta</taxon>
        <taxon>Tracheophyta</taxon>
        <taxon>Spermatophyta</taxon>
        <taxon>Magnoliopsida</taxon>
        <taxon>eudicotyledons</taxon>
        <taxon>Gunneridae</taxon>
        <taxon>Pentapetalae</taxon>
        <taxon>asterids</taxon>
        <taxon>campanulids</taxon>
        <taxon>Asterales</taxon>
        <taxon>Asteraceae</taxon>
        <taxon>Asteroideae</taxon>
        <taxon>Heliantheae alliance</taxon>
        <taxon>Millerieae</taxon>
        <taxon>Smallanthus</taxon>
    </lineage>
</organism>
<name>A0ACB9J6H9_9ASTR</name>
<proteinExistence type="predicted"/>